<keyword evidence="4" id="KW-1185">Reference proteome</keyword>
<organism evidence="3 4">
    <name type="scientific">Nocardia transvalensis</name>
    <dbReference type="NCBI Taxonomy" id="37333"/>
    <lineage>
        <taxon>Bacteria</taxon>
        <taxon>Bacillati</taxon>
        <taxon>Actinomycetota</taxon>
        <taxon>Actinomycetes</taxon>
        <taxon>Mycobacteriales</taxon>
        <taxon>Nocardiaceae</taxon>
        <taxon>Nocardia</taxon>
    </lineage>
</organism>
<dbReference type="Proteomes" id="UP000540412">
    <property type="component" value="Unassembled WGS sequence"/>
</dbReference>
<dbReference type="Gene3D" id="3.30.70.100">
    <property type="match status" value="1"/>
</dbReference>
<dbReference type="PROSITE" id="PS51725">
    <property type="entry name" value="ABM"/>
    <property type="match status" value="1"/>
</dbReference>
<evidence type="ECO:0000313" key="4">
    <source>
        <dbReference type="Proteomes" id="UP000540412"/>
    </source>
</evidence>
<dbReference type="AlphaFoldDB" id="A0A7W9PKJ7"/>
<evidence type="ECO:0000313" key="3">
    <source>
        <dbReference type="EMBL" id="MBB5917721.1"/>
    </source>
</evidence>
<dbReference type="SUPFAM" id="SSF54909">
    <property type="entry name" value="Dimeric alpha+beta barrel"/>
    <property type="match status" value="1"/>
</dbReference>
<comment type="caution">
    <text evidence="3">The sequence shown here is derived from an EMBL/GenBank/DDBJ whole genome shotgun (WGS) entry which is preliminary data.</text>
</comment>
<name>A0A7W9PKJ7_9NOCA</name>
<reference evidence="3 4" key="1">
    <citation type="submission" date="2020-08" db="EMBL/GenBank/DDBJ databases">
        <title>Sequencing the genomes of 1000 actinobacteria strains.</title>
        <authorList>
            <person name="Klenk H.-P."/>
        </authorList>
    </citation>
    <scope>NUCLEOTIDE SEQUENCE [LARGE SCALE GENOMIC DNA]</scope>
    <source>
        <strain evidence="3 4">DSM 43582</strain>
    </source>
</reference>
<dbReference type="EMBL" id="JACHIT010000002">
    <property type="protein sequence ID" value="MBB5917721.1"/>
    <property type="molecule type" value="Genomic_DNA"/>
</dbReference>
<evidence type="ECO:0000259" key="2">
    <source>
        <dbReference type="PROSITE" id="PS51725"/>
    </source>
</evidence>
<feature type="domain" description="ABM" evidence="2">
    <location>
        <begin position="11"/>
        <end position="103"/>
    </location>
</feature>
<feature type="compositionally biased region" description="Basic and acidic residues" evidence="1">
    <location>
        <begin position="114"/>
        <end position="123"/>
    </location>
</feature>
<dbReference type="InterPro" id="IPR011008">
    <property type="entry name" value="Dimeric_a/b-barrel"/>
</dbReference>
<evidence type="ECO:0000256" key="1">
    <source>
        <dbReference type="SAM" id="MobiDB-lite"/>
    </source>
</evidence>
<accession>A0A7W9PKJ7</accession>
<keyword evidence="3" id="KW-0503">Monooxygenase</keyword>
<dbReference type="InterPro" id="IPR007138">
    <property type="entry name" value="ABM_dom"/>
</dbReference>
<sequence>MSVITTRPGILTLIITLHVRPENCDALLAEIERTTTDFIARQPGFRSANLHRTEDSTRLVNYGQWESRELYDRARSTEEFRAFSARVAELADRVDPVPCEVVFTEEARTPSAPTDHDPDPAAG</sequence>
<keyword evidence="3" id="KW-0560">Oxidoreductase</keyword>
<dbReference type="RefSeq" id="WP_051161354.1">
    <property type="nucleotide sequence ID" value="NZ_JACHIT010000002.1"/>
</dbReference>
<proteinExistence type="predicted"/>
<protein>
    <submittedName>
        <fullName evidence="3">Quinol monooxygenase YgiN</fullName>
    </submittedName>
</protein>
<feature type="region of interest" description="Disordered" evidence="1">
    <location>
        <begin position="104"/>
        <end position="123"/>
    </location>
</feature>
<gene>
    <name evidence="3" type="ORF">BJY24_006633</name>
</gene>
<dbReference type="Pfam" id="PF03992">
    <property type="entry name" value="ABM"/>
    <property type="match status" value="1"/>
</dbReference>
<dbReference type="GO" id="GO:0004497">
    <property type="term" value="F:monooxygenase activity"/>
    <property type="evidence" value="ECO:0007669"/>
    <property type="project" value="UniProtKB-KW"/>
</dbReference>